<dbReference type="InterPro" id="IPR002901">
    <property type="entry name" value="MGlyc_endo_b_GlcNAc-like_dom"/>
</dbReference>
<dbReference type="AlphaFoldDB" id="A0A7W8CSJ5"/>
<sequence length="657" mass="72579">MRKLMLLLIMATMVISIAAPLHTKAADDLTGHPYEKEMRELMELGIITGYDDGSIRPEREVTRAEFAKMVILSFELGTDAASAEFKSAAVASNTTGLTASFKDVPMDKWFYNPIMQAAEAGIVTGYPDNTFGPNDPITREQMATMVSRALTAKGYTLTEGEAAPLDFKDLSTILKVHVGDVQILTHLGIVKGNDDGTFKPKDSSKRWMVALVMLRGRELVFPPTPLEFQASAVSAEKTTVLKHFETFEEAKSYVKTNSAATAVERSNQIVWMEKGIAVTNKFTEIYPTTDLKVMASQFRPYVPAQTEMKYLDATAGTVKVELAGKVGYVSQDSINQIPEVMKKGQSYYEVSQYGSLIHYLYNHSTGKTVSMGVIGKAPAQMAVGKKYYSWDGANFTDETGNKVTEAHQYFNKLPLYTPSNYSAQELDKFLVDLFPYYNKLQAGKTWTTSPLAGTGKFFKEMESTYKVNALYLMAHAIHESGWGTSKIAQDKFNLYGYGAVDADPYNGAYSYATFRESIEYAAQKINANYHTVTASYYNGSVLGHKGVGMNVRYASDPFWGEKIAGHMYRADINLGGKDINKMALGETTTSGLNFRKDASTLYAPLYKLEMAGIPAVIKGTVQAASNGATWYNVQSENKLYNDAFVHGAYLRELPTAK</sequence>
<gene>
    <name evidence="3" type="ORF">HNQ44_000841</name>
</gene>
<comment type="caution">
    <text evidence="3">The sequence shown here is derived from an EMBL/GenBank/DDBJ whole genome shotgun (WGS) entry which is preliminary data.</text>
</comment>
<feature type="domain" description="SLH" evidence="2">
    <location>
        <begin position="97"/>
        <end position="160"/>
    </location>
</feature>
<dbReference type="Pfam" id="PF01832">
    <property type="entry name" value="Glucosaminidase"/>
    <property type="match status" value="1"/>
</dbReference>
<feature type="chain" id="PRO_5039369105" evidence="1">
    <location>
        <begin position="19"/>
        <end position="657"/>
    </location>
</feature>
<organism evidence="3 4">
    <name type="scientific">Planococcus koreensis</name>
    <dbReference type="NCBI Taxonomy" id="112331"/>
    <lineage>
        <taxon>Bacteria</taxon>
        <taxon>Bacillati</taxon>
        <taxon>Bacillota</taxon>
        <taxon>Bacilli</taxon>
        <taxon>Bacillales</taxon>
        <taxon>Caryophanaceae</taxon>
        <taxon>Planococcus</taxon>
    </lineage>
</organism>
<name>A0A7W8CSJ5_9BACL</name>
<feature type="domain" description="SLH" evidence="2">
    <location>
        <begin position="21"/>
        <end position="84"/>
    </location>
</feature>
<dbReference type="EMBL" id="JACHHE010000002">
    <property type="protein sequence ID" value="MBB5179417.1"/>
    <property type="molecule type" value="Genomic_DNA"/>
</dbReference>
<dbReference type="PROSITE" id="PS51272">
    <property type="entry name" value="SLH"/>
    <property type="match status" value="3"/>
</dbReference>
<accession>A0A7W8CSJ5</accession>
<evidence type="ECO:0000313" key="3">
    <source>
        <dbReference type="EMBL" id="MBB5179417.1"/>
    </source>
</evidence>
<dbReference type="PANTHER" id="PTHR43308:SF5">
    <property type="entry name" value="S-LAYER PROTEIN _ PEPTIDOGLYCAN ENDO-BETA-N-ACETYLGLUCOSAMINIDASE"/>
    <property type="match status" value="1"/>
</dbReference>
<evidence type="ECO:0000313" key="4">
    <source>
        <dbReference type="Proteomes" id="UP000525923"/>
    </source>
</evidence>
<keyword evidence="4" id="KW-1185">Reference proteome</keyword>
<keyword evidence="1" id="KW-0732">Signal</keyword>
<evidence type="ECO:0000256" key="1">
    <source>
        <dbReference type="SAM" id="SignalP"/>
    </source>
</evidence>
<dbReference type="Proteomes" id="UP000525923">
    <property type="component" value="Unassembled WGS sequence"/>
</dbReference>
<proteinExistence type="predicted"/>
<dbReference type="InterPro" id="IPR001119">
    <property type="entry name" value="SLH_dom"/>
</dbReference>
<dbReference type="SMART" id="SM00047">
    <property type="entry name" value="LYZ2"/>
    <property type="match status" value="1"/>
</dbReference>
<dbReference type="RefSeq" id="WP_135501604.1">
    <property type="nucleotide sequence ID" value="NZ_JACHHE010000002.1"/>
</dbReference>
<dbReference type="PANTHER" id="PTHR43308">
    <property type="entry name" value="OUTER MEMBRANE PROTEIN ALPHA-RELATED"/>
    <property type="match status" value="1"/>
</dbReference>
<reference evidence="3 4" key="1">
    <citation type="submission" date="2020-08" db="EMBL/GenBank/DDBJ databases">
        <title>Genomic Encyclopedia of Type Strains, Phase IV (KMG-IV): sequencing the most valuable type-strain genomes for metagenomic binning, comparative biology and taxonomic classification.</title>
        <authorList>
            <person name="Goeker M."/>
        </authorList>
    </citation>
    <scope>NUCLEOTIDE SEQUENCE [LARGE SCALE GENOMIC DNA]</scope>
    <source>
        <strain evidence="3 4">DSM 15895</strain>
    </source>
</reference>
<feature type="signal peptide" evidence="1">
    <location>
        <begin position="1"/>
        <end position="18"/>
    </location>
</feature>
<dbReference type="Pfam" id="PF00395">
    <property type="entry name" value="SLH"/>
    <property type="match status" value="3"/>
</dbReference>
<dbReference type="Gene3D" id="1.10.530.10">
    <property type="match status" value="1"/>
</dbReference>
<evidence type="ECO:0000259" key="2">
    <source>
        <dbReference type="PROSITE" id="PS51272"/>
    </source>
</evidence>
<dbReference type="OrthoDB" id="9816557at2"/>
<dbReference type="InterPro" id="IPR051465">
    <property type="entry name" value="Cell_Envelope_Struct_Comp"/>
</dbReference>
<dbReference type="GO" id="GO:0004040">
    <property type="term" value="F:amidase activity"/>
    <property type="evidence" value="ECO:0007669"/>
    <property type="project" value="InterPro"/>
</dbReference>
<protein>
    <submittedName>
        <fullName evidence="3">Beta-N-acetylglucosaminidase</fullName>
    </submittedName>
</protein>
<feature type="domain" description="SLH" evidence="2">
    <location>
        <begin position="164"/>
        <end position="227"/>
    </location>
</feature>